<comment type="caution">
    <text evidence="5">The sequence shown here is derived from an EMBL/GenBank/DDBJ whole genome shotgun (WGS) entry which is preliminary data.</text>
</comment>
<dbReference type="PROSITE" id="PS50927">
    <property type="entry name" value="BULB_LECTIN"/>
    <property type="match status" value="1"/>
</dbReference>
<keyword evidence="6" id="KW-1185">Reference proteome</keyword>
<evidence type="ECO:0000313" key="5">
    <source>
        <dbReference type="EMBL" id="KAF6154136.1"/>
    </source>
</evidence>
<dbReference type="Pfam" id="PF00954">
    <property type="entry name" value="S_locus_glycop"/>
    <property type="match status" value="1"/>
</dbReference>
<dbReference type="Pfam" id="PF01453">
    <property type="entry name" value="B_lectin"/>
    <property type="match status" value="1"/>
</dbReference>
<proteinExistence type="predicted"/>
<dbReference type="FunFam" id="2.90.10.10:FF:000029">
    <property type="entry name" value="G-type lectin S-receptor-like serine/threonine-protein kinase"/>
    <property type="match status" value="1"/>
</dbReference>
<dbReference type="PANTHER" id="PTHR32444">
    <property type="entry name" value="BULB-TYPE LECTIN DOMAIN-CONTAINING PROTEIN"/>
    <property type="match status" value="1"/>
</dbReference>
<organism evidence="5 6">
    <name type="scientific">Kingdonia uniflora</name>
    <dbReference type="NCBI Taxonomy" id="39325"/>
    <lineage>
        <taxon>Eukaryota</taxon>
        <taxon>Viridiplantae</taxon>
        <taxon>Streptophyta</taxon>
        <taxon>Embryophyta</taxon>
        <taxon>Tracheophyta</taxon>
        <taxon>Spermatophyta</taxon>
        <taxon>Magnoliopsida</taxon>
        <taxon>Ranunculales</taxon>
        <taxon>Circaeasteraceae</taxon>
        <taxon>Kingdonia</taxon>
    </lineage>
</organism>
<dbReference type="Gene3D" id="2.90.10.10">
    <property type="entry name" value="Bulb-type lectin domain"/>
    <property type="match status" value="1"/>
</dbReference>
<feature type="domain" description="Bulb-type lectin" evidence="4">
    <location>
        <begin position="24"/>
        <end position="144"/>
    </location>
</feature>
<dbReference type="AlphaFoldDB" id="A0A7J7MGY1"/>
<gene>
    <name evidence="5" type="ORF">GIB67_016388</name>
</gene>
<name>A0A7J7MGY1_9MAGN</name>
<feature type="chain" id="PRO_5029482466" description="Bulb-type lectin domain-containing protein" evidence="3">
    <location>
        <begin position="24"/>
        <end position="349"/>
    </location>
</feature>
<accession>A0A7J7MGY1</accession>
<evidence type="ECO:0000256" key="1">
    <source>
        <dbReference type="ARBA" id="ARBA00022729"/>
    </source>
</evidence>
<dbReference type="PANTHER" id="PTHR32444:SF63">
    <property type="entry name" value="G-TYPE LECTIN S-RECEPTOR-LIKE SERINE_THREONINE-PROTEIN KINASE RKS1"/>
    <property type="match status" value="1"/>
</dbReference>
<evidence type="ECO:0000313" key="6">
    <source>
        <dbReference type="Proteomes" id="UP000541444"/>
    </source>
</evidence>
<dbReference type="EMBL" id="JACGCM010001511">
    <property type="protein sequence ID" value="KAF6154136.1"/>
    <property type="molecule type" value="Genomic_DNA"/>
</dbReference>
<dbReference type="SMART" id="SM00108">
    <property type="entry name" value="B_lectin"/>
    <property type="match status" value="1"/>
</dbReference>
<protein>
    <recommendedName>
        <fullName evidence="4">Bulb-type lectin domain-containing protein</fullName>
    </recommendedName>
</protein>
<evidence type="ECO:0000259" key="4">
    <source>
        <dbReference type="PROSITE" id="PS50927"/>
    </source>
</evidence>
<reference evidence="5 6" key="1">
    <citation type="journal article" date="2020" name="IScience">
        <title>Genome Sequencing of the Endangered Kingdonia uniflora (Circaeasteraceae, Ranunculales) Reveals Potential Mechanisms of Evolutionary Specialization.</title>
        <authorList>
            <person name="Sun Y."/>
            <person name="Deng T."/>
            <person name="Zhang A."/>
            <person name="Moore M.J."/>
            <person name="Landis J.B."/>
            <person name="Lin N."/>
            <person name="Zhang H."/>
            <person name="Zhang X."/>
            <person name="Huang J."/>
            <person name="Zhang X."/>
            <person name="Sun H."/>
            <person name="Wang H."/>
        </authorList>
    </citation>
    <scope>NUCLEOTIDE SEQUENCE [LARGE SCALE GENOMIC DNA]</scope>
    <source>
        <strain evidence="5">TB1705</strain>
        <tissue evidence="5">Leaf</tissue>
    </source>
</reference>
<keyword evidence="1 3" id="KW-0732">Signal</keyword>
<dbReference type="OrthoDB" id="1933550at2759"/>
<feature type="signal peptide" evidence="3">
    <location>
        <begin position="1"/>
        <end position="23"/>
    </location>
</feature>
<dbReference type="InterPro" id="IPR001480">
    <property type="entry name" value="Bulb-type_lectin_dom"/>
</dbReference>
<evidence type="ECO:0000256" key="3">
    <source>
        <dbReference type="SAM" id="SignalP"/>
    </source>
</evidence>
<evidence type="ECO:0000256" key="2">
    <source>
        <dbReference type="ARBA" id="ARBA00023157"/>
    </source>
</evidence>
<dbReference type="InterPro" id="IPR000858">
    <property type="entry name" value="S_locus_glycoprot_dom"/>
</dbReference>
<dbReference type="GO" id="GO:0048544">
    <property type="term" value="P:recognition of pollen"/>
    <property type="evidence" value="ECO:0007669"/>
    <property type="project" value="InterPro"/>
</dbReference>
<dbReference type="CDD" id="cd00028">
    <property type="entry name" value="B_lectin"/>
    <property type="match status" value="1"/>
</dbReference>
<dbReference type="InterPro" id="IPR036426">
    <property type="entry name" value="Bulb-type_lectin_dom_sf"/>
</dbReference>
<keyword evidence="2" id="KW-1015">Disulfide bond</keyword>
<dbReference type="Proteomes" id="UP000541444">
    <property type="component" value="Unassembled WGS sequence"/>
</dbReference>
<dbReference type="SUPFAM" id="SSF51110">
    <property type="entry name" value="alpha-D-mannose-specific plant lectins"/>
    <property type="match status" value="1"/>
</dbReference>
<sequence length="349" mass="39807">MTSLKTLLNLLLFLFLFFQYCSATDTISPNQLVKDGNVVVSIDGIFALGFFSPGNSKNRYIGIWYNKIQEQTVVWVANRDNPVKRSTGILKFDQYGNLALFDQSDILWSTNVSFLANNSIAKLSDSGNLVITDVKSKRAVWQSFDYPTNTFLSGMKLGLNLKTGLNRFLTSWKSLDDPARGDYTFELDPRGSPEFFLRKGLTRRWRSGPWDGRALNGVPEMTRSFIFNYNFTDNDDEIFMTYTIYNTSIFSRFLLDELGSVQRSTWLDGPRRWNTFWSGPRDKCDHYGECGAYGSCNSNTALECSCLPGFTPKSPRDWYLRDGSHGCERKRDFFCGNGDGFLMFGHVKV</sequence>